<comment type="caution">
    <text evidence="11">The sequence shown here is derived from an EMBL/GenBank/DDBJ whole genome shotgun (WGS) entry which is preliminary data.</text>
</comment>
<evidence type="ECO:0000256" key="2">
    <source>
        <dbReference type="ARBA" id="ARBA00004609"/>
    </source>
</evidence>
<evidence type="ECO:0000256" key="4">
    <source>
        <dbReference type="ARBA" id="ARBA00022622"/>
    </source>
</evidence>
<keyword evidence="4" id="KW-0336">GPI-anchor</keyword>
<sequence length="226" mass="24035">MVCSGMRGLMTVLLMIGVTFVDGGGKHYNNAEHDLLCDVLKAAVGLWQNRENRNGLLGRALAQTIFGTRDRVEDVTNIKFPSVYTSPDYRLDWCGDCDDPSGPYPGRSISHDLICLCTVGGGGAPFNFGAETLCGKKQGDLVCEGCTEPFHLAGGRDHGWDGNQSGKQQLQNTWNKIVLACLTNGTNGNLKAALDNFTSSLGGKKQLGGQGGNCGGDNAVNICVNY</sequence>
<reference evidence="12" key="1">
    <citation type="submission" date="2011-07" db="EMBL/GenBank/DDBJ databases">
        <title>Divergent evolution of antigenic variation in African trypanosomes.</title>
        <authorList>
            <person name="Jackson A.P."/>
            <person name="Berry A."/>
            <person name="Allison H.C."/>
            <person name="Burton P."/>
            <person name="Anderson J."/>
            <person name="Aslett M."/>
            <person name="Brown R."/>
            <person name="Corton N."/>
            <person name="Harris D."/>
            <person name="Hauser H."/>
            <person name="Gamble J."/>
            <person name="Gilderthorp R."/>
            <person name="McQuillan J."/>
            <person name="Quail M.A."/>
            <person name="Sanders M."/>
            <person name="Van Tonder A."/>
            <person name="Ginger M.L."/>
            <person name="Donelson J.E."/>
            <person name="Field M.C."/>
            <person name="Barry J.D."/>
            <person name="Berriman M."/>
            <person name="Hertz-Fowler C."/>
        </authorList>
    </citation>
    <scope>NUCLEOTIDE SEQUENCE [LARGE SCALE GENOMIC DNA]</scope>
    <source>
        <strain evidence="12">IL3000</strain>
    </source>
</reference>
<accession>F9W4R0</accession>
<evidence type="ECO:0000259" key="10">
    <source>
        <dbReference type="Pfam" id="PF13206"/>
    </source>
</evidence>
<keyword evidence="7" id="KW-0325">Glycoprotein</keyword>
<dbReference type="GO" id="GO:0098552">
    <property type="term" value="C:side of membrane"/>
    <property type="evidence" value="ECO:0007669"/>
    <property type="project" value="UniProtKB-KW"/>
</dbReference>
<evidence type="ECO:0000256" key="1">
    <source>
        <dbReference type="ARBA" id="ARBA00002523"/>
    </source>
</evidence>
<proteinExistence type="predicted"/>
<feature type="non-terminal residue" evidence="11">
    <location>
        <position position="226"/>
    </location>
</feature>
<gene>
    <name evidence="11" type="ORF">TCIL3000_0_30680</name>
</gene>
<evidence type="ECO:0000256" key="9">
    <source>
        <dbReference type="SAM" id="SignalP"/>
    </source>
</evidence>
<comment type="function">
    <text evidence="1">VSG forms a coat on the surface of the parasite. The trypanosome evades the immune response of the host by expressing a series of antigenically distinct VSGs from an estimated 1000 VSG genes.</text>
</comment>
<evidence type="ECO:0000256" key="6">
    <source>
        <dbReference type="ARBA" id="ARBA00023136"/>
    </source>
</evidence>
<dbReference type="Proteomes" id="UP000000702">
    <property type="component" value="Unassembled WGS sequence"/>
</dbReference>
<evidence type="ECO:0000256" key="3">
    <source>
        <dbReference type="ARBA" id="ARBA00022475"/>
    </source>
</evidence>
<dbReference type="GO" id="GO:0005886">
    <property type="term" value="C:plasma membrane"/>
    <property type="evidence" value="ECO:0007669"/>
    <property type="project" value="UniProtKB-SubCell"/>
</dbReference>
<protein>
    <submittedName>
        <fullName evidence="11">WGS project CAEQ00000000 data, annotated contig 1217</fullName>
    </submittedName>
</protein>
<evidence type="ECO:0000256" key="5">
    <source>
        <dbReference type="ARBA" id="ARBA00022729"/>
    </source>
</evidence>
<comment type="subcellular location">
    <subcellularLocation>
        <location evidence="2">Cell membrane</location>
        <topology evidence="2">Lipid-anchor</topology>
        <topology evidence="2">GPI-anchor</topology>
    </subcellularLocation>
</comment>
<evidence type="ECO:0000313" key="12">
    <source>
        <dbReference type="Proteomes" id="UP000000702"/>
    </source>
</evidence>
<feature type="signal peptide" evidence="9">
    <location>
        <begin position="1"/>
        <end position="23"/>
    </location>
</feature>
<dbReference type="VEuPathDB" id="TriTrypDB:TcIL3000_0_30680"/>
<feature type="chain" id="PRO_5003394552" evidence="9">
    <location>
        <begin position="24"/>
        <end position="226"/>
    </location>
</feature>
<organism evidence="11 12">
    <name type="scientific">Trypanosoma congolense (strain IL3000)</name>
    <dbReference type="NCBI Taxonomy" id="1068625"/>
    <lineage>
        <taxon>Eukaryota</taxon>
        <taxon>Discoba</taxon>
        <taxon>Euglenozoa</taxon>
        <taxon>Kinetoplastea</taxon>
        <taxon>Metakinetoplastina</taxon>
        <taxon>Trypanosomatida</taxon>
        <taxon>Trypanosomatidae</taxon>
        <taxon>Trypanosoma</taxon>
        <taxon>Nannomonas</taxon>
    </lineage>
</organism>
<keyword evidence="6" id="KW-0472">Membrane</keyword>
<name>F9W4R0_TRYCI</name>
<keyword evidence="5 9" id="KW-0732">Signal</keyword>
<keyword evidence="12" id="KW-1185">Reference proteome</keyword>
<evidence type="ECO:0000256" key="7">
    <source>
        <dbReference type="ARBA" id="ARBA00023180"/>
    </source>
</evidence>
<reference evidence="11 12" key="2">
    <citation type="journal article" date="2012" name="Proc. Natl. Acad. Sci. U.S.A.">
        <title>Antigenic diversity is generated by distinct evolutionary mechanisms in African trypanosome species.</title>
        <authorList>
            <person name="Jackson A.P."/>
            <person name="Berry A."/>
            <person name="Aslett M."/>
            <person name="Allison H.C."/>
            <person name="Burton P."/>
            <person name="Vavrova-Anderson J."/>
            <person name="Brown R."/>
            <person name="Browne H."/>
            <person name="Corton N."/>
            <person name="Hauser H."/>
            <person name="Gamble J."/>
            <person name="Gilderthorp R."/>
            <person name="Marcello L."/>
            <person name="McQuillan J."/>
            <person name="Otto T.D."/>
            <person name="Quail M.A."/>
            <person name="Sanders M.J."/>
            <person name="van Tonder A."/>
            <person name="Ginger M.L."/>
            <person name="Field M.C."/>
            <person name="Barry J.D."/>
            <person name="Hertz-Fowler C."/>
            <person name="Berriman M."/>
        </authorList>
    </citation>
    <scope>NUCLEOTIDE SEQUENCE [LARGE SCALE GENOMIC DNA]</scope>
    <source>
        <strain evidence="11 12">IL3000</strain>
    </source>
</reference>
<keyword evidence="8" id="KW-0449">Lipoprotein</keyword>
<dbReference type="EMBL" id="CAEQ01000593">
    <property type="protein sequence ID" value="CCD12155.1"/>
    <property type="molecule type" value="Genomic_DNA"/>
</dbReference>
<evidence type="ECO:0000313" key="11">
    <source>
        <dbReference type="EMBL" id="CCD12155.1"/>
    </source>
</evidence>
<dbReference type="AlphaFoldDB" id="F9W4R0"/>
<feature type="domain" description="Trypanosome variant surface glycoprotein B-type N-terminal" evidence="10">
    <location>
        <begin position="54"/>
        <end position="226"/>
    </location>
</feature>
<evidence type="ECO:0000256" key="8">
    <source>
        <dbReference type="ARBA" id="ARBA00023288"/>
    </source>
</evidence>
<keyword evidence="3" id="KW-1003">Cell membrane</keyword>
<dbReference type="InterPro" id="IPR025932">
    <property type="entry name" value="Trypano_VSG_B_N_dom"/>
</dbReference>
<dbReference type="Pfam" id="PF13206">
    <property type="entry name" value="VSG_B"/>
    <property type="match status" value="1"/>
</dbReference>